<dbReference type="EMBL" id="NIDE01000007">
    <property type="protein sequence ID" value="OWK40829.1"/>
    <property type="molecule type" value="Genomic_DNA"/>
</dbReference>
<keyword evidence="2" id="KW-1185">Reference proteome</keyword>
<proteinExistence type="predicted"/>
<evidence type="ECO:0000313" key="1">
    <source>
        <dbReference type="EMBL" id="OWK40829.1"/>
    </source>
</evidence>
<reference evidence="2" key="1">
    <citation type="submission" date="2017-06" db="EMBL/GenBank/DDBJ databases">
        <title>Genome analysis of Fimbriiglobus ruber SP5, the first member of the order Planctomycetales with confirmed chitinolytic capability.</title>
        <authorList>
            <person name="Ravin N.V."/>
            <person name="Rakitin A.L."/>
            <person name="Ivanova A.A."/>
            <person name="Beletsky A.V."/>
            <person name="Kulichevskaya I.S."/>
            <person name="Mardanov A.V."/>
            <person name="Dedysh S.N."/>
        </authorList>
    </citation>
    <scope>NUCLEOTIDE SEQUENCE [LARGE SCALE GENOMIC DNA]</scope>
    <source>
        <strain evidence="2">SP5</strain>
    </source>
</reference>
<comment type="caution">
    <text evidence="1">The sequence shown here is derived from an EMBL/GenBank/DDBJ whole genome shotgun (WGS) entry which is preliminary data.</text>
</comment>
<protein>
    <recommendedName>
        <fullName evidence="3">SMI1/KNR4 family protein</fullName>
    </recommendedName>
</protein>
<gene>
    <name evidence="1" type="ORF">FRUB_04721</name>
</gene>
<evidence type="ECO:0008006" key="3">
    <source>
        <dbReference type="Google" id="ProtNLM"/>
    </source>
</evidence>
<organism evidence="1 2">
    <name type="scientific">Fimbriiglobus ruber</name>
    <dbReference type="NCBI Taxonomy" id="1908690"/>
    <lineage>
        <taxon>Bacteria</taxon>
        <taxon>Pseudomonadati</taxon>
        <taxon>Planctomycetota</taxon>
        <taxon>Planctomycetia</taxon>
        <taxon>Gemmatales</taxon>
        <taxon>Gemmataceae</taxon>
        <taxon>Fimbriiglobus</taxon>
    </lineage>
</organism>
<evidence type="ECO:0000313" key="2">
    <source>
        <dbReference type="Proteomes" id="UP000214646"/>
    </source>
</evidence>
<dbReference type="Proteomes" id="UP000214646">
    <property type="component" value="Unassembled WGS sequence"/>
</dbReference>
<sequence length="144" mass="16013">MEIPESPPPIGQRLGKFVTTLIAKLRFPRPIKELCSPDSDVEILRDIFGKTTSQWSTPDDRTILARDIFGNPFRPVIFDPAWLTSTGIALARQMYDSHDFSAMPILADALEDAGCCHDQVLSHCRGPGPHVRGCWVVDLLLGKE</sequence>
<name>A0A225DUK7_9BACT</name>
<dbReference type="AlphaFoldDB" id="A0A225DUK7"/>
<accession>A0A225DUK7</accession>